<dbReference type="SUPFAM" id="SSF53756">
    <property type="entry name" value="UDP-Glycosyltransferase/glycogen phosphorylase"/>
    <property type="match status" value="1"/>
</dbReference>
<dbReference type="PANTHER" id="PTHR48043:SF159">
    <property type="entry name" value="EG:EG0003.4 PROTEIN-RELATED"/>
    <property type="match status" value="1"/>
</dbReference>
<evidence type="ECO:0000313" key="14">
    <source>
        <dbReference type="Proteomes" id="UP001152759"/>
    </source>
</evidence>
<dbReference type="FunFam" id="3.40.50.2000:FF:000050">
    <property type="entry name" value="UDP-glucuronosyltransferase"/>
    <property type="match status" value="1"/>
</dbReference>
<evidence type="ECO:0000256" key="7">
    <source>
        <dbReference type="ARBA" id="ARBA00022989"/>
    </source>
</evidence>
<organism evidence="13 14">
    <name type="scientific">Bemisia tabaci</name>
    <name type="common">Sweetpotato whitefly</name>
    <name type="synonym">Aleurodes tabaci</name>
    <dbReference type="NCBI Taxonomy" id="7038"/>
    <lineage>
        <taxon>Eukaryota</taxon>
        <taxon>Metazoa</taxon>
        <taxon>Ecdysozoa</taxon>
        <taxon>Arthropoda</taxon>
        <taxon>Hexapoda</taxon>
        <taxon>Insecta</taxon>
        <taxon>Pterygota</taxon>
        <taxon>Neoptera</taxon>
        <taxon>Paraneoptera</taxon>
        <taxon>Hemiptera</taxon>
        <taxon>Sternorrhyncha</taxon>
        <taxon>Aleyrodoidea</taxon>
        <taxon>Aleyrodidae</taxon>
        <taxon>Aleyrodinae</taxon>
        <taxon>Bemisia</taxon>
    </lineage>
</organism>
<comment type="similarity">
    <text evidence="2 11">Belongs to the UDP-glycosyltransferase family.</text>
</comment>
<reference evidence="13" key="1">
    <citation type="submission" date="2021-12" db="EMBL/GenBank/DDBJ databases">
        <authorList>
            <person name="King R."/>
        </authorList>
    </citation>
    <scope>NUCLEOTIDE SEQUENCE</scope>
</reference>
<keyword evidence="8 12" id="KW-0472">Membrane</keyword>
<evidence type="ECO:0000256" key="5">
    <source>
        <dbReference type="ARBA" id="ARBA00022692"/>
    </source>
</evidence>
<dbReference type="CDD" id="cd03784">
    <property type="entry name" value="GT1_Gtf-like"/>
    <property type="match status" value="1"/>
</dbReference>
<proteinExistence type="inferred from homology"/>
<feature type="transmembrane region" description="Helical" evidence="12">
    <location>
        <begin position="490"/>
        <end position="518"/>
    </location>
</feature>
<gene>
    <name evidence="13" type="ORF">BEMITA_LOCUS9523</name>
</gene>
<evidence type="ECO:0000256" key="3">
    <source>
        <dbReference type="ARBA" id="ARBA00022676"/>
    </source>
</evidence>
<keyword evidence="9" id="KW-0325">Glycoprotein</keyword>
<keyword evidence="5 12" id="KW-0812">Transmembrane</keyword>
<dbReference type="Gene3D" id="3.40.50.2000">
    <property type="entry name" value="Glycogen Phosphorylase B"/>
    <property type="match status" value="2"/>
</dbReference>
<dbReference type="AlphaFoldDB" id="A0A9P0F5R1"/>
<accession>A0A9P0F5R1</accession>
<dbReference type="GO" id="GO:0015020">
    <property type="term" value="F:glucuronosyltransferase activity"/>
    <property type="evidence" value="ECO:0007669"/>
    <property type="project" value="UniProtKB-EC"/>
</dbReference>
<dbReference type="GO" id="GO:0005783">
    <property type="term" value="C:endoplasmic reticulum"/>
    <property type="evidence" value="ECO:0007669"/>
    <property type="project" value="UniProtKB-SubCell"/>
</dbReference>
<comment type="catalytic activity">
    <reaction evidence="12">
        <text>glucuronate acceptor + UDP-alpha-D-glucuronate = acceptor beta-D-glucuronoside + UDP + H(+)</text>
        <dbReference type="Rhea" id="RHEA:21032"/>
        <dbReference type="ChEBI" id="CHEBI:15378"/>
        <dbReference type="ChEBI" id="CHEBI:58052"/>
        <dbReference type="ChEBI" id="CHEBI:58223"/>
        <dbReference type="ChEBI" id="CHEBI:132367"/>
        <dbReference type="ChEBI" id="CHEBI:132368"/>
        <dbReference type="EC" id="2.4.1.17"/>
    </reaction>
</comment>
<evidence type="ECO:0000256" key="1">
    <source>
        <dbReference type="ARBA" id="ARBA00004240"/>
    </source>
</evidence>
<evidence type="ECO:0000256" key="2">
    <source>
        <dbReference type="ARBA" id="ARBA00009995"/>
    </source>
</evidence>
<sequence length="527" mass="59699">MFGIILNIVLCFSVTGAVKILIIYPIPSLSHHRPVMALTENLVRRGHEVFLISPLQISSLEQHGNYTFVDVAVPDETFSDNRQNNTVNFQRPRSAWQMLEIFAQLAELPRKQFLTNSFLNFKKKVHSEKLKFDVAIIESLLIPSSCAMIRLLAGAIPIISLSSFPAEPTGTENYMGSFSHPSFIPYIRGEYTDRMNLWEKIYNWILSRYFASVQQSLLENAARRFFKETFGPEKESLVDGCWTNISLILMATNSMYFYPRPLGPNVIEVGPLHLRPPEALPKALQNWLEGADKGVIYFNLGCNFKSTSLAEDARNNVLKYFKELPQGYRVLWKWEADGPMPGLGDNVLTQKWFPQQSILGHPNVKVFITQGGLQSFQEAVHHAVPMVGIPLFSDQRCNVAKIVDAKIGIRLSPEELHSFEKIKSAIDKVLYDKSYAENIKKHSAISHDFTSQSMDKAMFWVEHVARHGGASHLRPATAEANIFQFLCLDIISVILGLISILSFAMYVLCKYLVSIVFVRVSLKTKEH</sequence>
<evidence type="ECO:0000256" key="9">
    <source>
        <dbReference type="ARBA" id="ARBA00023180"/>
    </source>
</evidence>
<evidence type="ECO:0000256" key="6">
    <source>
        <dbReference type="ARBA" id="ARBA00022824"/>
    </source>
</evidence>
<evidence type="ECO:0000313" key="13">
    <source>
        <dbReference type="EMBL" id="CAH0390832.1"/>
    </source>
</evidence>
<keyword evidence="14" id="KW-1185">Reference proteome</keyword>
<keyword evidence="7 12" id="KW-1133">Transmembrane helix</keyword>
<dbReference type="EC" id="2.4.1.17" evidence="12"/>
<dbReference type="KEGG" id="btab:109032577"/>
<comment type="subcellular location">
    <subcellularLocation>
        <location evidence="10">Endomembrane system</location>
        <topology evidence="10">Single-pass type I membrane protein</topology>
    </subcellularLocation>
    <subcellularLocation>
        <location evidence="1">Endoplasmic reticulum</location>
    </subcellularLocation>
    <subcellularLocation>
        <location evidence="12">Membrane</location>
        <topology evidence="12">Single-pass membrane protein</topology>
    </subcellularLocation>
</comment>
<evidence type="ECO:0000256" key="12">
    <source>
        <dbReference type="RuleBase" id="RU362059"/>
    </source>
</evidence>
<dbReference type="PANTHER" id="PTHR48043">
    <property type="entry name" value="EG:EG0003.4 PROTEIN-RELATED"/>
    <property type="match status" value="1"/>
</dbReference>
<evidence type="ECO:0000256" key="8">
    <source>
        <dbReference type="ARBA" id="ARBA00023136"/>
    </source>
</evidence>
<dbReference type="GO" id="GO:0016020">
    <property type="term" value="C:membrane"/>
    <property type="evidence" value="ECO:0007669"/>
    <property type="project" value="UniProtKB-SubCell"/>
</dbReference>
<dbReference type="InterPro" id="IPR050271">
    <property type="entry name" value="UDP-glycosyltransferase"/>
</dbReference>
<keyword evidence="3 11" id="KW-0328">Glycosyltransferase</keyword>
<name>A0A9P0F5R1_BEMTA</name>
<dbReference type="InterPro" id="IPR035595">
    <property type="entry name" value="UDP_glycos_trans_CS"/>
</dbReference>
<dbReference type="InterPro" id="IPR002213">
    <property type="entry name" value="UDP_glucos_trans"/>
</dbReference>
<evidence type="ECO:0000256" key="11">
    <source>
        <dbReference type="RuleBase" id="RU003718"/>
    </source>
</evidence>
<keyword evidence="4 11" id="KW-0808">Transferase</keyword>
<evidence type="ECO:0000256" key="10">
    <source>
        <dbReference type="ARBA" id="ARBA00046288"/>
    </source>
</evidence>
<dbReference type="Pfam" id="PF00201">
    <property type="entry name" value="UDPGT"/>
    <property type="match status" value="1"/>
</dbReference>
<keyword evidence="6" id="KW-0256">Endoplasmic reticulum</keyword>
<evidence type="ECO:0000256" key="4">
    <source>
        <dbReference type="ARBA" id="ARBA00022679"/>
    </source>
</evidence>
<protein>
    <recommendedName>
        <fullName evidence="12">UDP-glucuronosyltransferase</fullName>
        <ecNumber evidence="12">2.4.1.17</ecNumber>
    </recommendedName>
</protein>
<dbReference type="EMBL" id="OU963866">
    <property type="protein sequence ID" value="CAH0390832.1"/>
    <property type="molecule type" value="Genomic_DNA"/>
</dbReference>
<dbReference type="PROSITE" id="PS00375">
    <property type="entry name" value="UDPGT"/>
    <property type="match status" value="1"/>
</dbReference>
<dbReference type="Proteomes" id="UP001152759">
    <property type="component" value="Chromosome 5"/>
</dbReference>